<protein>
    <submittedName>
        <fullName evidence="2">Uncharacterized protein</fullName>
    </submittedName>
</protein>
<gene>
    <name evidence="2" type="ORF">OFY01_16740</name>
</gene>
<organism evidence="2 3">
    <name type="scientific">Streptomyces beihaiensis</name>
    <dbReference type="NCBI Taxonomy" id="2984495"/>
    <lineage>
        <taxon>Bacteria</taxon>
        <taxon>Bacillati</taxon>
        <taxon>Actinomycetota</taxon>
        <taxon>Actinomycetes</taxon>
        <taxon>Kitasatosporales</taxon>
        <taxon>Streptomycetaceae</taxon>
        <taxon>Streptomyces</taxon>
    </lineage>
</organism>
<evidence type="ECO:0000313" key="3">
    <source>
        <dbReference type="Proteomes" id="UP001163064"/>
    </source>
</evidence>
<feature type="compositionally biased region" description="Low complexity" evidence="1">
    <location>
        <begin position="155"/>
        <end position="171"/>
    </location>
</feature>
<dbReference type="RefSeq" id="WP_266600681.1">
    <property type="nucleotide sequence ID" value="NZ_JAPHNL010000190.1"/>
</dbReference>
<dbReference type="Proteomes" id="UP001163064">
    <property type="component" value="Unassembled WGS sequence"/>
</dbReference>
<dbReference type="EMBL" id="JAPHNL010000190">
    <property type="protein sequence ID" value="MCX3061375.1"/>
    <property type="molecule type" value="Genomic_DNA"/>
</dbReference>
<evidence type="ECO:0000313" key="2">
    <source>
        <dbReference type="EMBL" id="MCX3061375.1"/>
    </source>
</evidence>
<reference evidence="2" key="1">
    <citation type="submission" date="2022-10" db="EMBL/GenBank/DDBJ databases">
        <title>Streptomyces beihaiensis sp. nov., a chitin degrading actinobacterium, isolated from shrimp pond soil.</title>
        <authorList>
            <person name="Xie J."/>
            <person name="Shen N."/>
        </authorList>
    </citation>
    <scope>NUCLEOTIDE SEQUENCE</scope>
    <source>
        <strain evidence="2">GXMU-J5</strain>
    </source>
</reference>
<proteinExistence type="predicted"/>
<keyword evidence="3" id="KW-1185">Reference proteome</keyword>
<evidence type="ECO:0000256" key="1">
    <source>
        <dbReference type="SAM" id="MobiDB-lite"/>
    </source>
</evidence>
<name>A0ABT3TZ86_9ACTN</name>
<feature type="region of interest" description="Disordered" evidence="1">
    <location>
        <begin position="155"/>
        <end position="226"/>
    </location>
</feature>
<sequence length="537" mass="56381">MAVESGTRHDERVTGRVWTIRLDPDGRPSAGAVKLSCSRPACADQRFATAAEARRAAVGHVNAHLAHVRAGGGPRGGAWCACRAADCGWHAPGSSAGRRGAGPQPGAVRCGGPVVLSVYADRAGRLWRIAEMCARCAAATPDCRVLDTAAPAARTAPDARAAGGPAGGTAAVFSDRGPCPDADAGTDADAVGASSVGAPAAVPRARGRAAAPGAGPRPDRRRGGKIAQRIVPHDLEPDVLRLELVELGDAFRAYQQCPEPDLALLATLHDRKARAFRLWADVCGDPSLRQEADRAEKAAETTREMHEHRVGPVGGPAVERLLSRGQAAHVRDLLGHIASHAPSPEPGVHLAVLMLTLRAARCGSGNITGQDLTGWLQDDAEGVLRQLADADWLRMPSTSEEVMASRPENPTAFTVPSLLPVRPHPFTLGKNNRSRISGWAQKVVGDRKLRKKKAGPATRLLALYTAAHTRPDGRLRHAGRDGLGIEEAAAFCAVPPEDVRVHADLLVGAGWLAEADVREGRVCGQLAERVLPLGGLL</sequence>
<comment type="caution">
    <text evidence="2">The sequence shown here is derived from an EMBL/GenBank/DDBJ whole genome shotgun (WGS) entry which is preliminary data.</text>
</comment>
<accession>A0ABT3TZ86</accession>
<feature type="compositionally biased region" description="Low complexity" evidence="1">
    <location>
        <begin position="181"/>
        <end position="216"/>
    </location>
</feature>